<dbReference type="RefSeq" id="WP_048597443.1">
    <property type="nucleotide sequence ID" value="NZ_CBFHGK010000003.1"/>
</dbReference>
<name>A0A0U1NHE9_9RHOB</name>
<evidence type="ECO:0000256" key="8">
    <source>
        <dbReference type="RuleBase" id="RU363041"/>
    </source>
</evidence>
<proteinExistence type="inferred from homology"/>
<dbReference type="EMBL" id="CVQV01000002">
    <property type="protein sequence ID" value="CRK74144.1"/>
    <property type="molecule type" value="Genomic_DNA"/>
</dbReference>
<evidence type="ECO:0000256" key="1">
    <source>
        <dbReference type="ARBA" id="ARBA00004651"/>
    </source>
</evidence>
<evidence type="ECO:0000313" key="10">
    <source>
        <dbReference type="Proteomes" id="UP000048949"/>
    </source>
</evidence>
<feature type="transmembrane region" description="Helical" evidence="8">
    <location>
        <begin position="50"/>
        <end position="68"/>
    </location>
</feature>
<dbReference type="AlphaFoldDB" id="A0A0U1NHE9"/>
<evidence type="ECO:0000256" key="5">
    <source>
        <dbReference type="ARBA" id="ARBA00022692"/>
    </source>
</evidence>
<dbReference type="Proteomes" id="UP000048949">
    <property type="component" value="Unassembled WGS sequence"/>
</dbReference>
<feature type="transmembrane region" description="Helical" evidence="8">
    <location>
        <begin position="134"/>
        <end position="163"/>
    </location>
</feature>
<evidence type="ECO:0000256" key="7">
    <source>
        <dbReference type="ARBA" id="ARBA00023136"/>
    </source>
</evidence>
<keyword evidence="10" id="KW-1185">Reference proteome</keyword>
<dbReference type="STRING" id="282199.GCA_001049735_00169"/>
<protein>
    <recommendedName>
        <fullName evidence="8">Probable membrane transporter protein</fullName>
    </recommendedName>
</protein>
<evidence type="ECO:0000256" key="2">
    <source>
        <dbReference type="ARBA" id="ARBA00009142"/>
    </source>
</evidence>
<keyword evidence="3" id="KW-0813">Transport</keyword>
<comment type="subcellular location">
    <subcellularLocation>
        <location evidence="1 8">Cell membrane</location>
        <topology evidence="1 8">Multi-pass membrane protein</topology>
    </subcellularLocation>
</comment>
<feature type="transmembrane region" description="Helical" evidence="8">
    <location>
        <begin position="175"/>
        <end position="194"/>
    </location>
</feature>
<dbReference type="InterPro" id="IPR052017">
    <property type="entry name" value="TSUP"/>
</dbReference>
<organism evidence="9 10">
    <name type="scientific">Nereida ignava</name>
    <dbReference type="NCBI Taxonomy" id="282199"/>
    <lineage>
        <taxon>Bacteria</taxon>
        <taxon>Pseudomonadati</taxon>
        <taxon>Pseudomonadota</taxon>
        <taxon>Alphaproteobacteria</taxon>
        <taxon>Rhodobacterales</taxon>
        <taxon>Roseobacteraceae</taxon>
        <taxon>Nereida</taxon>
    </lineage>
</organism>
<keyword evidence="6 8" id="KW-1133">Transmembrane helix</keyword>
<dbReference type="PANTHER" id="PTHR30269">
    <property type="entry name" value="TRANSMEMBRANE PROTEIN YFCA"/>
    <property type="match status" value="1"/>
</dbReference>
<reference evidence="9 10" key="1">
    <citation type="submission" date="2015-04" db="EMBL/GenBank/DDBJ databases">
        <authorList>
            <person name="Syromyatnikov M.Y."/>
            <person name="Popov V.N."/>
        </authorList>
    </citation>
    <scope>NUCLEOTIDE SEQUENCE [LARGE SCALE GENOMIC DNA]</scope>
    <source>
        <strain evidence="9 10">CECT 5292</strain>
    </source>
</reference>
<feature type="transmembrane region" description="Helical" evidence="8">
    <location>
        <begin position="108"/>
        <end position="128"/>
    </location>
</feature>
<feature type="transmembrane region" description="Helical" evidence="8">
    <location>
        <begin position="229"/>
        <end position="249"/>
    </location>
</feature>
<keyword evidence="4 8" id="KW-1003">Cell membrane</keyword>
<evidence type="ECO:0000313" key="9">
    <source>
        <dbReference type="EMBL" id="CRK74144.1"/>
    </source>
</evidence>
<feature type="transmembrane region" description="Helical" evidence="8">
    <location>
        <begin position="80"/>
        <end position="101"/>
    </location>
</feature>
<feature type="transmembrane region" description="Helical" evidence="8">
    <location>
        <begin position="16"/>
        <end position="38"/>
    </location>
</feature>
<gene>
    <name evidence="9" type="ORF">NIG5292_00169</name>
</gene>
<dbReference type="PANTHER" id="PTHR30269:SF37">
    <property type="entry name" value="MEMBRANE TRANSPORTER PROTEIN"/>
    <property type="match status" value="1"/>
</dbReference>
<dbReference type="Pfam" id="PF01925">
    <property type="entry name" value="TauE"/>
    <property type="match status" value="1"/>
</dbReference>
<evidence type="ECO:0000256" key="6">
    <source>
        <dbReference type="ARBA" id="ARBA00022989"/>
    </source>
</evidence>
<comment type="similarity">
    <text evidence="2 8">Belongs to the 4-toluene sulfonate uptake permease (TSUP) (TC 2.A.102) family.</text>
</comment>
<dbReference type="OrthoDB" id="9795324at2"/>
<keyword evidence="7 8" id="KW-0472">Membrane</keyword>
<dbReference type="InterPro" id="IPR002781">
    <property type="entry name" value="TM_pro_TauE-like"/>
</dbReference>
<accession>A0A0U1NHE9</accession>
<sequence length="250" mass="26620">MFGITSWDFIPEAWPLLLVTVTIAGLVRGFAGFGTAMIYMPVASSVFDPFVALTTMVILDLFGPVPAVPRAIRDGDPKDVARLGVGYVLTMPIGLAILGVIAPEVFRYGISTVALVLLVILIGGFRYRGVLHKWLIYVTGMLAGFFGGTSGLAGPPVILLYMASSKPVSVVRANNMLFLLLSDLLLLGVMGATGRLSIEAIVIGAGLTLPYMTGILIGTRLFDPSREAVYRRVAYTIIAISAVSGLPLWD</sequence>
<feature type="transmembrane region" description="Helical" evidence="8">
    <location>
        <begin position="200"/>
        <end position="222"/>
    </location>
</feature>
<dbReference type="GO" id="GO:0005886">
    <property type="term" value="C:plasma membrane"/>
    <property type="evidence" value="ECO:0007669"/>
    <property type="project" value="UniProtKB-SubCell"/>
</dbReference>
<evidence type="ECO:0000256" key="3">
    <source>
        <dbReference type="ARBA" id="ARBA00022448"/>
    </source>
</evidence>
<keyword evidence="5 8" id="KW-0812">Transmembrane</keyword>
<evidence type="ECO:0000256" key="4">
    <source>
        <dbReference type="ARBA" id="ARBA00022475"/>
    </source>
</evidence>